<dbReference type="EMBL" id="KN846952">
    <property type="protein sequence ID" value="KIV81296.1"/>
    <property type="molecule type" value="Genomic_DNA"/>
</dbReference>
<sequence>MDLSADEGETPRTPDTLVLDDNIYLSPAGRARLEGDFARLIPDNSPAKVAFSELAAAIKATPKVERPWRHLIHINEAQETLETEMEISEVESDDEEHRLIWTGHYRFSLTNSLLPQQFSRYGWILGGGRKELKDDGVDIMLTLTKAQHRVRGRHARLALNDKSNALLLVVDPEKKVRLNGEPIQNESRVITARRTRLEIGLLQYCFEYTGLSHIRYHDQLEKLRNSNVLQGTVHKALEATPTEKQIPMDNYIIHPPFAYGSYGVISACVRRTDGAPFAAKRVARTARSQSEIDFEIAMFTAVGGHPNTCELIEVLDTKSLFTESPYDEVYIIHTPLAECSFEDLSLTTHGYEVCMKALAEVIRGVEHIHHLGYTHRDIKPTNLLFCGQEGQAVVADYGQGMKQETSKDHKKGTIKYLAPEVLELKRRDALKTKETEDSKPYGNKVDVWSLGLVGFELFFRPRGARENPDLSTEKIHQLRMKYLRESRLPVAPFLQRMLSWNVESRPSMAEVASWSIWPNPPPEHTIDSRKRLINATISEPEVADAE</sequence>
<feature type="domain" description="Protein kinase" evidence="1">
    <location>
        <begin position="251"/>
        <end position="518"/>
    </location>
</feature>
<dbReference type="AlphaFoldDB" id="A0A0D1X1D6"/>
<dbReference type="PANTHER" id="PTHR44167:SF30">
    <property type="entry name" value="PHOSPHORYLASE KINASE"/>
    <property type="match status" value="1"/>
</dbReference>
<dbReference type="GO" id="GO:0044773">
    <property type="term" value="P:mitotic DNA damage checkpoint signaling"/>
    <property type="evidence" value="ECO:0007669"/>
    <property type="project" value="TreeGrafter"/>
</dbReference>
<dbReference type="STRING" id="1016849.A0A0D1X1D6"/>
<dbReference type="SUPFAM" id="SSF56112">
    <property type="entry name" value="Protein kinase-like (PK-like)"/>
    <property type="match status" value="1"/>
</dbReference>
<dbReference type="Gene3D" id="3.30.200.20">
    <property type="entry name" value="Phosphorylase Kinase, domain 1"/>
    <property type="match status" value="1"/>
</dbReference>
<evidence type="ECO:0000259" key="1">
    <source>
        <dbReference type="PROSITE" id="PS50011"/>
    </source>
</evidence>
<dbReference type="Pfam" id="PF00069">
    <property type="entry name" value="Pkinase"/>
    <property type="match status" value="1"/>
</dbReference>
<dbReference type="InterPro" id="IPR008271">
    <property type="entry name" value="Ser/Thr_kinase_AS"/>
</dbReference>
<dbReference type="PROSITE" id="PS00108">
    <property type="entry name" value="PROTEIN_KINASE_ST"/>
    <property type="match status" value="1"/>
</dbReference>
<name>A0A0D1X1D6_9EURO</name>
<dbReference type="HOGENOM" id="CLU_037228_0_0_1"/>
<dbReference type="GO" id="GO:0005634">
    <property type="term" value="C:nucleus"/>
    <property type="evidence" value="ECO:0007669"/>
    <property type="project" value="TreeGrafter"/>
</dbReference>
<dbReference type="PROSITE" id="PS50011">
    <property type="entry name" value="PROTEIN_KINASE_DOM"/>
    <property type="match status" value="1"/>
</dbReference>
<dbReference type="Proteomes" id="UP000053599">
    <property type="component" value="Unassembled WGS sequence"/>
</dbReference>
<organism evidence="2 3">
    <name type="scientific">Exophiala sideris</name>
    <dbReference type="NCBI Taxonomy" id="1016849"/>
    <lineage>
        <taxon>Eukaryota</taxon>
        <taxon>Fungi</taxon>
        <taxon>Dikarya</taxon>
        <taxon>Ascomycota</taxon>
        <taxon>Pezizomycotina</taxon>
        <taxon>Eurotiomycetes</taxon>
        <taxon>Chaetothyriomycetidae</taxon>
        <taxon>Chaetothyriales</taxon>
        <taxon>Herpotrichiellaceae</taxon>
        <taxon>Exophiala</taxon>
    </lineage>
</organism>
<protein>
    <recommendedName>
        <fullName evidence="1">Protein kinase domain-containing protein</fullName>
    </recommendedName>
</protein>
<evidence type="ECO:0000313" key="2">
    <source>
        <dbReference type="EMBL" id="KIV81296.1"/>
    </source>
</evidence>
<dbReference type="InterPro" id="IPR011009">
    <property type="entry name" value="Kinase-like_dom_sf"/>
</dbReference>
<reference evidence="2 3" key="1">
    <citation type="submission" date="2015-01" db="EMBL/GenBank/DDBJ databases">
        <title>The Genome Sequence of Exophiala sideris CBS121828.</title>
        <authorList>
            <consortium name="The Broad Institute Genomics Platform"/>
            <person name="Cuomo C."/>
            <person name="de Hoog S."/>
            <person name="Gorbushina A."/>
            <person name="Stielow B."/>
            <person name="Teixiera M."/>
            <person name="Abouelleil A."/>
            <person name="Chapman S.B."/>
            <person name="Priest M."/>
            <person name="Young S.K."/>
            <person name="Wortman J."/>
            <person name="Nusbaum C."/>
            <person name="Birren B."/>
        </authorList>
    </citation>
    <scope>NUCLEOTIDE SEQUENCE [LARGE SCALE GENOMIC DNA]</scope>
    <source>
        <strain evidence="2 3">CBS 121828</strain>
    </source>
</reference>
<gene>
    <name evidence="2" type="ORF">PV11_03491</name>
</gene>
<dbReference type="PANTHER" id="PTHR44167">
    <property type="entry name" value="OVARIAN-SPECIFIC SERINE/THREONINE-PROTEIN KINASE LOK-RELATED"/>
    <property type="match status" value="1"/>
</dbReference>
<dbReference type="GO" id="GO:0005524">
    <property type="term" value="F:ATP binding"/>
    <property type="evidence" value="ECO:0007669"/>
    <property type="project" value="InterPro"/>
</dbReference>
<dbReference type="SMART" id="SM00220">
    <property type="entry name" value="S_TKc"/>
    <property type="match status" value="1"/>
</dbReference>
<evidence type="ECO:0000313" key="3">
    <source>
        <dbReference type="Proteomes" id="UP000053599"/>
    </source>
</evidence>
<proteinExistence type="predicted"/>
<dbReference type="Gene3D" id="1.10.510.10">
    <property type="entry name" value="Transferase(Phosphotransferase) domain 1"/>
    <property type="match status" value="1"/>
</dbReference>
<accession>A0A0D1X1D6</accession>
<dbReference type="OrthoDB" id="5979581at2759"/>
<dbReference type="InterPro" id="IPR000719">
    <property type="entry name" value="Prot_kinase_dom"/>
</dbReference>
<dbReference type="GO" id="GO:0004674">
    <property type="term" value="F:protein serine/threonine kinase activity"/>
    <property type="evidence" value="ECO:0007669"/>
    <property type="project" value="TreeGrafter"/>
</dbReference>